<dbReference type="Pfam" id="PF00990">
    <property type="entry name" value="GGDEF"/>
    <property type="match status" value="1"/>
</dbReference>
<evidence type="ECO:0000259" key="3">
    <source>
        <dbReference type="PROSITE" id="PS50887"/>
    </source>
</evidence>
<feature type="transmembrane region" description="Helical" evidence="1">
    <location>
        <begin position="120"/>
        <end position="143"/>
    </location>
</feature>
<protein>
    <submittedName>
        <fullName evidence="4">Diguanylate cyclase/phosphodiesterase</fullName>
        <ecNumber evidence="4">4.6.-.-</ecNumber>
    </submittedName>
</protein>
<dbReference type="InterPro" id="IPR052155">
    <property type="entry name" value="Biofilm_reg_signaling"/>
</dbReference>
<keyword evidence="1" id="KW-1133">Transmembrane helix</keyword>
<keyword evidence="4" id="KW-0456">Lyase</keyword>
<organism evidence="4 5">
    <name type="scientific">Buttiauxella noackiae ATCC 51607</name>
    <dbReference type="NCBI Taxonomy" id="1354255"/>
    <lineage>
        <taxon>Bacteria</taxon>
        <taxon>Pseudomonadati</taxon>
        <taxon>Pseudomonadota</taxon>
        <taxon>Gammaproteobacteria</taxon>
        <taxon>Enterobacterales</taxon>
        <taxon>Enterobacteriaceae</taxon>
        <taxon>Buttiauxella</taxon>
    </lineage>
</organism>
<dbReference type="Proteomes" id="UP000078286">
    <property type="component" value="Unassembled WGS sequence"/>
</dbReference>
<reference evidence="4 5" key="1">
    <citation type="submission" date="2016-04" db="EMBL/GenBank/DDBJ databases">
        <title>ATOL: Assembling a taxonomically balanced genome-scale reconstruction of the evolutionary history of the Enterobacteriaceae.</title>
        <authorList>
            <person name="Plunkett G.III."/>
            <person name="Neeno-Eckwall E.C."/>
            <person name="Glasner J.D."/>
            <person name="Perna N.T."/>
        </authorList>
    </citation>
    <scope>NUCLEOTIDE SEQUENCE [LARGE SCALE GENOMIC DNA]</scope>
    <source>
        <strain evidence="4 5">ATCC 51607</strain>
    </source>
</reference>
<gene>
    <name evidence="4" type="ORF">M979_1150</name>
</gene>
<dbReference type="EMBL" id="LXEO01000014">
    <property type="protein sequence ID" value="OAT19838.1"/>
    <property type="molecule type" value="Genomic_DNA"/>
</dbReference>
<feature type="transmembrane region" description="Helical" evidence="1">
    <location>
        <begin position="164"/>
        <end position="182"/>
    </location>
</feature>
<dbReference type="PATRIC" id="fig|1354255.3.peg.1183"/>
<dbReference type="Pfam" id="PF00563">
    <property type="entry name" value="EAL"/>
    <property type="match status" value="1"/>
</dbReference>
<accession>A0A1B7HW11</accession>
<name>A0A1B7HW11_9ENTR</name>
<dbReference type="PANTHER" id="PTHR44757:SF2">
    <property type="entry name" value="BIOFILM ARCHITECTURE MAINTENANCE PROTEIN MBAA"/>
    <property type="match status" value="1"/>
</dbReference>
<proteinExistence type="predicted"/>
<dbReference type="NCBIfam" id="TIGR00254">
    <property type="entry name" value="GGDEF"/>
    <property type="match status" value="1"/>
</dbReference>
<dbReference type="CDD" id="cd01949">
    <property type="entry name" value="GGDEF"/>
    <property type="match status" value="1"/>
</dbReference>
<evidence type="ECO:0000313" key="5">
    <source>
        <dbReference type="Proteomes" id="UP000078286"/>
    </source>
</evidence>
<dbReference type="SMART" id="SM00052">
    <property type="entry name" value="EAL"/>
    <property type="match status" value="1"/>
</dbReference>
<evidence type="ECO:0000259" key="2">
    <source>
        <dbReference type="PROSITE" id="PS50883"/>
    </source>
</evidence>
<comment type="caution">
    <text evidence="4">The sequence shown here is derived from an EMBL/GenBank/DDBJ whole genome shotgun (WGS) entry which is preliminary data.</text>
</comment>
<dbReference type="AlphaFoldDB" id="A0A1B7HW11"/>
<dbReference type="RefSeq" id="WP_064554076.1">
    <property type="nucleotide sequence ID" value="NZ_LXEO01000014.1"/>
</dbReference>
<dbReference type="SUPFAM" id="SSF141868">
    <property type="entry name" value="EAL domain-like"/>
    <property type="match status" value="1"/>
</dbReference>
<dbReference type="GO" id="GO:0016829">
    <property type="term" value="F:lyase activity"/>
    <property type="evidence" value="ECO:0007669"/>
    <property type="project" value="UniProtKB-KW"/>
</dbReference>
<dbReference type="CDD" id="cd01948">
    <property type="entry name" value="EAL"/>
    <property type="match status" value="1"/>
</dbReference>
<dbReference type="SMART" id="SM00267">
    <property type="entry name" value="GGDEF"/>
    <property type="match status" value="1"/>
</dbReference>
<feature type="transmembrane region" description="Helical" evidence="1">
    <location>
        <begin position="53"/>
        <end position="72"/>
    </location>
</feature>
<dbReference type="InterPro" id="IPR000160">
    <property type="entry name" value="GGDEF_dom"/>
</dbReference>
<dbReference type="PROSITE" id="PS50887">
    <property type="entry name" value="GGDEF"/>
    <property type="match status" value="1"/>
</dbReference>
<dbReference type="InterPro" id="IPR043128">
    <property type="entry name" value="Rev_trsase/Diguanyl_cyclase"/>
</dbReference>
<dbReference type="InterPro" id="IPR001633">
    <property type="entry name" value="EAL_dom"/>
</dbReference>
<evidence type="ECO:0000256" key="1">
    <source>
        <dbReference type="SAM" id="Phobius"/>
    </source>
</evidence>
<dbReference type="EC" id="4.6.-.-" evidence="4"/>
<dbReference type="SUPFAM" id="SSF55073">
    <property type="entry name" value="Nucleotide cyclase"/>
    <property type="match status" value="1"/>
</dbReference>
<evidence type="ECO:0000313" key="4">
    <source>
        <dbReference type="EMBL" id="OAT19838.1"/>
    </source>
</evidence>
<keyword evidence="1" id="KW-0472">Membrane</keyword>
<dbReference type="InterPro" id="IPR035919">
    <property type="entry name" value="EAL_sf"/>
</dbReference>
<dbReference type="PANTHER" id="PTHR44757">
    <property type="entry name" value="DIGUANYLATE CYCLASE DGCP"/>
    <property type="match status" value="1"/>
</dbReference>
<feature type="transmembrane region" description="Helical" evidence="1">
    <location>
        <begin position="84"/>
        <end position="108"/>
    </location>
</feature>
<keyword evidence="5" id="KW-1185">Reference proteome</keyword>
<feature type="domain" description="EAL" evidence="2">
    <location>
        <begin position="392"/>
        <end position="641"/>
    </location>
</feature>
<dbReference type="Gene3D" id="3.30.70.270">
    <property type="match status" value="1"/>
</dbReference>
<dbReference type="PROSITE" id="PS50883">
    <property type="entry name" value="EAL"/>
    <property type="match status" value="1"/>
</dbReference>
<feature type="domain" description="GGDEF" evidence="3">
    <location>
        <begin position="251"/>
        <end position="383"/>
    </location>
</feature>
<feature type="transmembrane region" description="Helical" evidence="1">
    <location>
        <begin position="18"/>
        <end position="41"/>
    </location>
</feature>
<sequence>MTINIEHSRLYKSEGVKLLYNNSLPGILITFIASTTLAFTFIDNNNFYAKMTWWLFMTLVLAIRLIDTHMWIKSDAKSKDRKDWVVRFSIGCLITAMLWSVYAVTFYPQFTVEELSSTNVILAAMAGGATSILSASFLLSALYNIIILMPMSVLLMLQPEQYKINLGGLGICFTLIMIISSARSANYIKEAILLRYRNKKLVSSMEETIRERTQEVYVISNIDSLTGLYNRTAFLSAVEGIEREFEQNHIAGFSIFFIDLDGFKNINDTLGHNVGDKVLIALSTRLKSFIGDVNFMCRWGGDEFILLVKESSHAITSELAENIIASLSLPIRLDDQTIALNATIGISVCPEHDFSITRLIQLADIAMYSQKGKYPERFAFYNLELEHNLRRKMTLNEALKGALERDEFRLVYQPIVDATGQIVSFEALMRWRYQEQEISPVEFIPLMEQSGRIVQVGSWVLEEACKTLAKMHKTNAEICMCVNISLIQFYDKGFVNNVNRVIERYAIPGHLLHLEVTESLFQSEQMMINEKVSQLQQCGVKFSVDDFGTGYSSLSVIQNMNIDYIKIDRSFIQHIEQKGLSIVQAMMNMSNSLNFSVIAEGVETEKQRQLLEKCGIPYMQGYYFSRPLERANAFAYLSTAIAEESSSEFA</sequence>
<keyword evidence="1" id="KW-0812">Transmembrane</keyword>
<dbReference type="InterPro" id="IPR029787">
    <property type="entry name" value="Nucleotide_cyclase"/>
</dbReference>
<dbReference type="Gene3D" id="3.20.20.450">
    <property type="entry name" value="EAL domain"/>
    <property type="match status" value="1"/>
</dbReference>